<accession>A0AAW7XI36</accession>
<dbReference type="Pfam" id="PF03061">
    <property type="entry name" value="4HBT"/>
    <property type="match status" value="1"/>
</dbReference>
<sequence>MESHTDIDSENVSDELTPTGELTLKLPASHAATNMFGDVYGGWVTSQAVLAAEMRAAVESEGRVATVSVGSLDFFSPVLVGTILCFYTDIIEMGRSSVRLRVEVWGRCPDGRALRKVTETECVIVAIDEDGHIRRAQYVTP</sequence>
<dbReference type="EMBL" id="JAUYVO010000006">
    <property type="protein sequence ID" value="MDP2522857.1"/>
    <property type="molecule type" value="Genomic_DNA"/>
</dbReference>
<evidence type="ECO:0000313" key="5">
    <source>
        <dbReference type="Proteomes" id="UP001169862"/>
    </source>
</evidence>
<evidence type="ECO:0000313" key="6">
    <source>
        <dbReference type="Proteomes" id="UP001177341"/>
    </source>
</evidence>
<dbReference type="InterPro" id="IPR006683">
    <property type="entry name" value="Thioestr_dom"/>
</dbReference>
<reference evidence="3" key="1">
    <citation type="submission" date="2023-07" db="EMBL/GenBank/DDBJ databases">
        <title>Genome content predicts the carbon catabolic preferences of heterotrophic bacteria.</title>
        <authorList>
            <person name="Gralka M."/>
        </authorList>
    </citation>
    <scope>NUCLEOTIDE SEQUENCE</scope>
    <source>
        <strain evidence="4">5G01</strain>
        <strain evidence="3">I2M16</strain>
    </source>
</reference>
<dbReference type="AlphaFoldDB" id="A0AAW7XI36"/>
<organism evidence="3 5">
    <name type="scientific">Neptunomonas phycophila</name>
    <dbReference type="NCBI Taxonomy" id="1572645"/>
    <lineage>
        <taxon>Bacteria</taxon>
        <taxon>Pseudomonadati</taxon>
        <taxon>Pseudomonadota</taxon>
        <taxon>Gammaproteobacteria</taxon>
        <taxon>Oceanospirillales</taxon>
        <taxon>Oceanospirillaceae</taxon>
        <taxon>Neptunomonas</taxon>
    </lineage>
</organism>
<protein>
    <submittedName>
        <fullName evidence="3">Hotdog domain-containing protein</fullName>
    </submittedName>
</protein>
<evidence type="ECO:0000256" key="1">
    <source>
        <dbReference type="PROSITE-ProRule" id="PRU01106"/>
    </source>
</evidence>
<comment type="caution">
    <text evidence="3">The sequence shown here is derived from an EMBL/GenBank/DDBJ whole genome shotgun (WGS) entry which is preliminary data.</text>
</comment>
<dbReference type="PROSITE" id="PS51770">
    <property type="entry name" value="HOTDOG_ACOT"/>
    <property type="match status" value="1"/>
</dbReference>
<feature type="domain" description="HotDog ACOT-type" evidence="2">
    <location>
        <begin position="18"/>
        <end position="130"/>
    </location>
</feature>
<evidence type="ECO:0000313" key="4">
    <source>
        <dbReference type="EMBL" id="MDP2522857.1"/>
    </source>
</evidence>
<proteinExistence type="predicted"/>
<dbReference type="CDD" id="cd03442">
    <property type="entry name" value="BFIT_BACH"/>
    <property type="match status" value="1"/>
</dbReference>
<dbReference type="InterPro" id="IPR029069">
    <property type="entry name" value="HotDog_dom_sf"/>
</dbReference>
<dbReference type="InterPro" id="IPR033120">
    <property type="entry name" value="HOTDOG_ACOT"/>
</dbReference>
<dbReference type="Proteomes" id="UP001169862">
    <property type="component" value="Unassembled WGS sequence"/>
</dbReference>
<gene>
    <name evidence="3" type="ORF">Q4490_06945</name>
    <name evidence="4" type="ORF">Q8W30_09785</name>
</gene>
<keyword evidence="1" id="KW-0378">Hydrolase</keyword>
<dbReference type="RefSeq" id="WP_215151604.1">
    <property type="nucleotide sequence ID" value="NZ_CAXHZV010000013.1"/>
</dbReference>
<evidence type="ECO:0000313" key="3">
    <source>
        <dbReference type="EMBL" id="MDO6453297.1"/>
    </source>
</evidence>
<evidence type="ECO:0000259" key="2">
    <source>
        <dbReference type="PROSITE" id="PS51770"/>
    </source>
</evidence>
<dbReference type="EMBL" id="JAUOPG010000003">
    <property type="protein sequence ID" value="MDO6453297.1"/>
    <property type="molecule type" value="Genomic_DNA"/>
</dbReference>
<dbReference type="GO" id="GO:0016790">
    <property type="term" value="F:thiolester hydrolase activity"/>
    <property type="evidence" value="ECO:0007669"/>
    <property type="project" value="UniProtKB-ARBA"/>
</dbReference>
<dbReference type="SUPFAM" id="SSF54637">
    <property type="entry name" value="Thioesterase/thiol ester dehydrase-isomerase"/>
    <property type="match status" value="1"/>
</dbReference>
<dbReference type="Proteomes" id="UP001177341">
    <property type="component" value="Unassembled WGS sequence"/>
</dbReference>
<keyword evidence="6" id="KW-1185">Reference proteome</keyword>
<dbReference type="Gene3D" id="3.10.129.10">
    <property type="entry name" value="Hotdog Thioesterase"/>
    <property type="match status" value="1"/>
</dbReference>
<name>A0AAW7XI36_9GAMM</name>